<protein>
    <submittedName>
        <fullName evidence="2">BTB/POZ domain-containing protein KCTD1-like</fullName>
    </submittedName>
</protein>
<dbReference type="Pfam" id="PF20871">
    <property type="entry name" value="KCTD1-15_CTD"/>
    <property type="match status" value="1"/>
</dbReference>
<name>A0A1V9XCL8_9ACAR</name>
<dbReference type="OrthoDB" id="2414723at2759"/>
<dbReference type="SMART" id="SM00225">
    <property type="entry name" value="BTB"/>
    <property type="match status" value="1"/>
</dbReference>
<dbReference type="SUPFAM" id="SSF54695">
    <property type="entry name" value="POZ domain"/>
    <property type="match status" value="1"/>
</dbReference>
<sequence>MLKHFIVHLPLRSSWMEQKFLAMAAAAASQGVTAGGPALGCFGTAESPTPLARHLATHSTSGVALTSGGEPPKISGIPCAAAPSRYTAPVHIDVGGVTYTSSLETLTRHPDSRLGRLFNGSIPIVLDTLKQHYFIDRDGKLFRHILNYLRCGHLVLPDDFHELELLREEAKYYDIPTLTREIEEVWAKIRLGSVSDGKTWVTKQQNHPNENARGNHQCILLSTSPDLGERVLISGERHLVEESFPEVADGLQITSCPSTNPPWLSTDAQHLHRFPLNGFSKLQLLPAVQRLLDAGFTLSTSTGTSTCNTAEGATGCEYLFVRRPPLIQ</sequence>
<dbReference type="FunCoup" id="A0A1V9XCL8">
    <property type="interactions" value="115"/>
</dbReference>
<evidence type="ECO:0000313" key="2">
    <source>
        <dbReference type="EMBL" id="OQR71269.1"/>
    </source>
</evidence>
<feature type="domain" description="BTB" evidence="1">
    <location>
        <begin position="88"/>
        <end position="190"/>
    </location>
</feature>
<accession>A0A1V9XCL8</accession>
<dbReference type="GO" id="GO:0051260">
    <property type="term" value="P:protein homooligomerization"/>
    <property type="evidence" value="ECO:0007669"/>
    <property type="project" value="InterPro"/>
</dbReference>
<dbReference type="InterPro" id="IPR011333">
    <property type="entry name" value="SKP1/BTB/POZ_sf"/>
</dbReference>
<dbReference type="PANTHER" id="PTHR14499:SF67">
    <property type="entry name" value="BTB_POZ DOMAIN-CONTAINING PROTEIN TIWAZ"/>
    <property type="match status" value="1"/>
</dbReference>
<dbReference type="InterPro" id="IPR048595">
    <property type="entry name" value="KCTD1-15-like_C"/>
</dbReference>
<dbReference type="PANTHER" id="PTHR14499">
    <property type="entry name" value="POTASSIUM CHANNEL TETRAMERIZATION DOMAIN-CONTAINING"/>
    <property type="match status" value="1"/>
</dbReference>
<dbReference type="Gene3D" id="3.30.710.10">
    <property type="entry name" value="Potassium Channel Kv1.1, Chain A"/>
    <property type="match status" value="1"/>
</dbReference>
<dbReference type="EMBL" id="MNPL01015028">
    <property type="protein sequence ID" value="OQR71269.1"/>
    <property type="molecule type" value="Genomic_DNA"/>
</dbReference>
<evidence type="ECO:0000259" key="1">
    <source>
        <dbReference type="SMART" id="SM00225"/>
    </source>
</evidence>
<comment type="caution">
    <text evidence="2">The sequence shown here is derived from an EMBL/GenBank/DDBJ whole genome shotgun (WGS) entry which is preliminary data.</text>
</comment>
<dbReference type="InterPro" id="IPR000210">
    <property type="entry name" value="BTB/POZ_dom"/>
</dbReference>
<dbReference type="InParanoid" id="A0A1V9XCL8"/>
<organism evidence="2 3">
    <name type="scientific">Tropilaelaps mercedesae</name>
    <dbReference type="NCBI Taxonomy" id="418985"/>
    <lineage>
        <taxon>Eukaryota</taxon>
        <taxon>Metazoa</taxon>
        <taxon>Ecdysozoa</taxon>
        <taxon>Arthropoda</taxon>
        <taxon>Chelicerata</taxon>
        <taxon>Arachnida</taxon>
        <taxon>Acari</taxon>
        <taxon>Parasitiformes</taxon>
        <taxon>Mesostigmata</taxon>
        <taxon>Gamasina</taxon>
        <taxon>Dermanyssoidea</taxon>
        <taxon>Laelapidae</taxon>
        <taxon>Tropilaelaps</taxon>
    </lineage>
</organism>
<reference evidence="2 3" key="1">
    <citation type="journal article" date="2017" name="Gigascience">
        <title>Draft genome of the honey bee ectoparasitic mite, Tropilaelaps mercedesae, is shaped by the parasitic life history.</title>
        <authorList>
            <person name="Dong X."/>
            <person name="Armstrong S.D."/>
            <person name="Xia D."/>
            <person name="Makepeace B.L."/>
            <person name="Darby A.C."/>
            <person name="Kadowaki T."/>
        </authorList>
    </citation>
    <scope>NUCLEOTIDE SEQUENCE [LARGE SCALE GENOMIC DNA]</scope>
    <source>
        <strain evidence="2">Wuxi-XJTLU</strain>
    </source>
</reference>
<dbReference type="Proteomes" id="UP000192247">
    <property type="component" value="Unassembled WGS sequence"/>
</dbReference>
<dbReference type="STRING" id="418985.A0A1V9XCL8"/>
<dbReference type="AlphaFoldDB" id="A0A1V9XCL8"/>
<proteinExistence type="predicted"/>
<dbReference type="InterPro" id="IPR003131">
    <property type="entry name" value="T1-type_BTB"/>
</dbReference>
<gene>
    <name evidence="2" type="ORF">BIW11_11103</name>
</gene>
<keyword evidence="3" id="KW-1185">Reference proteome</keyword>
<dbReference type="Pfam" id="PF02214">
    <property type="entry name" value="BTB_2"/>
    <property type="match status" value="1"/>
</dbReference>
<evidence type="ECO:0000313" key="3">
    <source>
        <dbReference type="Proteomes" id="UP000192247"/>
    </source>
</evidence>